<gene>
    <name evidence="2" type="ORF">LSCM1_02527</name>
</gene>
<protein>
    <submittedName>
        <fullName evidence="2">Uncharacterized protein</fullName>
    </submittedName>
</protein>
<dbReference type="KEGG" id="lmat:92512622"/>
<feature type="region of interest" description="Disordered" evidence="1">
    <location>
        <begin position="575"/>
        <end position="601"/>
    </location>
</feature>
<name>A0A836KE87_9TRYP</name>
<proteinExistence type="predicted"/>
<dbReference type="GeneID" id="92512622"/>
<reference evidence="3" key="2">
    <citation type="journal article" date="2021" name="Sci. Data">
        <title>Chromosome-scale genome sequencing, assembly and annotation of six genomes from subfamily Leishmaniinae.</title>
        <authorList>
            <person name="Almutairi H."/>
            <person name="Urbaniak M.D."/>
            <person name="Bates M.D."/>
            <person name="Jariyapan N."/>
            <person name="Kwakye-Nuako G."/>
            <person name="Thomaz Soccol V."/>
            <person name="Al-Salem W.S."/>
            <person name="Dillon R.J."/>
            <person name="Bates P.A."/>
            <person name="Gatherer D."/>
        </authorList>
    </citation>
    <scope>NUCLEOTIDE SEQUENCE [LARGE SCALE GENOMIC DNA]</scope>
</reference>
<dbReference type="OrthoDB" id="244576at2759"/>
<keyword evidence="3" id="KW-1185">Reference proteome</keyword>
<sequence>MAAASARLAQSLQQLVDTDASLQRHILARMTARVALHESKSAASRSVGPVAPFDSVPLWSHPEGFPPLPHTEPPQSQWECELPLRWAPVEMVLMLDVFEVAQRSPITCQTLMLSAAGSVEASASAAVAAWLRAYVAGFLEERRTEGAVTPSCIEEPTRSLPWPWPWCAAMFHRKVELRVRVLLLRIPSLYAAVTSGRGLAPGDAPPVRPGIAAPSALHSGEADSLAEELSSILPLSTELEQMPSARLTNTHSPCCAYPCDRFLELWHTVQVVGVVHQVFYEGHSAALPAPWVTLLLLPTTTESCPQPTLAKWGKEPPRRCEVDLSSLSLCQRSSVAVIGGVVAVRGHAQVARRRAGTKAEAAAPLRLAGAGETPLEEYIVATWATPVQLSTGLLRAPTCSWSSRNCACSVVNEAAGASPMATMAAIDHLPLGSVAASPEYSRSDFNGGRGKNCGDATLSLTAAEEEAAARASLVFWEGARVALGVEAPEQAPGMDRAAWVAHSFSASLDFLVASQLALVSAQMTEGVLLLVVDEAVPESLLTRILRRLDRVVPSATLEVPSSILTRAKPSFFLPSYRTQRPPTAPAPRRNAPASAPNVVMGAPMGPPTARRALHYRSHTETAVVGPPPPCYPEVLQGGALTHANGRTFVLQRIEAMAAPTLQLLQEALQNEAGDAETMEATVPASQDSECAFDASVTVPPCTEEQQREQQLQTSSTNSCGATRRLIRREGGQTVTYCATHSALCSVRQGASLMQKAKLFEFAARCDIVLRPAYDTHRQSAALQGSIVPAFGKLLHLRGEAWLEMLGAALKFPTHQAATESASRSPTTTAPSGALNEAPTLSEACSRLLSTYFIAAKALCVEGADAGMMKTLVKLTVAHTKWRTRLTMALKQQAGDSIAVSSPTSAATALIDAVAAVGLCDATLHFFTAKTLLGECVFRLMESEAWPILASQDCSAQLPPKPAHDADGILGGASFQGEARGPLDWQQLYAEIEYRTRLESALLQTPEPQSSAFSILQLVQDLQGHLERTMQQTCLAPTMREGGV</sequence>
<feature type="region of interest" description="Disordered" evidence="1">
    <location>
        <begin position="816"/>
        <end position="835"/>
    </location>
</feature>
<accession>A0A836KE87</accession>
<dbReference type="Proteomes" id="UP000673552">
    <property type="component" value="Unassembled WGS sequence"/>
</dbReference>
<organism evidence="2 3">
    <name type="scientific">Leishmania martiniquensis</name>
    <dbReference type="NCBI Taxonomy" id="1580590"/>
    <lineage>
        <taxon>Eukaryota</taxon>
        <taxon>Discoba</taxon>
        <taxon>Euglenozoa</taxon>
        <taxon>Kinetoplastea</taxon>
        <taxon>Metakinetoplastina</taxon>
        <taxon>Trypanosomatida</taxon>
        <taxon>Trypanosomatidae</taxon>
        <taxon>Leishmaniinae</taxon>
        <taxon>Leishmania</taxon>
    </lineage>
</organism>
<evidence type="ECO:0000313" key="2">
    <source>
        <dbReference type="EMBL" id="KAG5469312.1"/>
    </source>
</evidence>
<comment type="caution">
    <text evidence="2">The sequence shown here is derived from an EMBL/GenBank/DDBJ whole genome shotgun (WGS) entry which is preliminary data.</text>
</comment>
<evidence type="ECO:0000313" key="3">
    <source>
        <dbReference type="Proteomes" id="UP000673552"/>
    </source>
</evidence>
<reference evidence="3" key="1">
    <citation type="journal article" date="2021" name="Microbiol. Resour. Announc.">
        <title>LGAAP: Leishmaniinae Genome Assembly and Annotation Pipeline.</title>
        <authorList>
            <person name="Almutairi H."/>
            <person name="Urbaniak M.D."/>
            <person name="Bates M.D."/>
            <person name="Jariyapan N."/>
            <person name="Kwakye-Nuako G."/>
            <person name="Thomaz-Soccol V."/>
            <person name="Al-Salem W.S."/>
            <person name="Dillon R.J."/>
            <person name="Bates P.A."/>
            <person name="Gatherer D."/>
        </authorList>
    </citation>
    <scope>NUCLEOTIDE SEQUENCE [LARGE SCALE GENOMIC DNA]</scope>
</reference>
<evidence type="ECO:0000256" key="1">
    <source>
        <dbReference type="SAM" id="MobiDB-lite"/>
    </source>
</evidence>
<dbReference type="AlphaFoldDB" id="A0A836KE87"/>
<feature type="compositionally biased region" description="Low complexity" evidence="1">
    <location>
        <begin position="586"/>
        <end position="596"/>
    </location>
</feature>
<dbReference type="RefSeq" id="XP_067175485.1">
    <property type="nucleotide sequence ID" value="XM_067320110.1"/>
</dbReference>
<feature type="compositionally biased region" description="Low complexity" evidence="1">
    <location>
        <begin position="816"/>
        <end position="831"/>
    </location>
</feature>
<dbReference type="EMBL" id="JAFEUZ010000033">
    <property type="protein sequence ID" value="KAG5469312.1"/>
    <property type="molecule type" value="Genomic_DNA"/>
</dbReference>